<name>A0AAW9K3N6_CLOPF</name>
<dbReference type="Proteomes" id="UP001288944">
    <property type="component" value="Unassembled WGS sequence"/>
</dbReference>
<dbReference type="GO" id="GO:0016020">
    <property type="term" value="C:membrane"/>
    <property type="evidence" value="ECO:0007669"/>
    <property type="project" value="InterPro"/>
</dbReference>
<dbReference type="Pfam" id="PF06580">
    <property type="entry name" value="His_kinase"/>
    <property type="match status" value="1"/>
</dbReference>
<dbReference type="InterPro" id="IPR036890">
    <property type="entry name" value="HATPase_C_sf"/>
</dbReference>
<dbReference type="SUPFAM" id="SSF55874">
    <property type="entry name" value="ATPase domain of HSP90 chaperone/DNA topoisomerase II/histidine kinase"/>
    <property type="match status" value="1"/>
</dbReference>
<dbReference type="Gene3D" id="3.30.565.10">
    <property type="entry name" value="Histidine kinase-like ATPase, C-terminal domain"/>
    <property type="match status" value="1"/>
</dbReference>
<evidence type="ECO:0000259" key="2">
    <source>
        <dbReference type="SMART" id="SM00387"/>
    </source>
</evidence>
<accession>A0AAW9K3N6</accession>
<dbReference type="Pfam" id="PF02518">
    <property type="entry name" value="HATPase_c"/>
    <property type="match status" value="1"/>
</dbReference>
<protein>
    <submittedName>
        <fullName evidence="3">Sensor histidine kinase</fullName>
    </submittedName>
</protein>
<keyword evidence="3" id="KW-0808">Transferase</keyword>
<dbReference type="AlphaFoldDB" id="A0AAW9K3N6"/>
<feature type="non-terminal residue" evidence="3">
    <location>
        <position position="1"/>
    </location>
</feature>
<feature type="coiled-coil region" evidence="1">
    <location>
        <begin position="11"/>
        <end position="50"/>
    </location>
</feature>
<feature type="domain" description="Histidine kinase/HSP90-like ATPase" evidence="2">
    <location>
        <begin position="132"/>
        <end position="245"/>
    </location>
</feature>
<dbReference type="PANTHER" id="PTHR34220:SF7">
    <property type="entry name" value="SENSOR HISTIDINE KINASE YPDA"/>
    <property type="match status" value="1"/>
</dbReference>
<dbReference type="InterPro" id="IPR003594">
    <property type="entry name" value="HATPase_dom"/>
</dbReference>
<dbReference type="EMBL" id="WNUR01000101">
    <property type="protein sequence ID" value="MDZ7542369.1"/>
    <property type="molecule type" value="Genomic_DNA"/>
</dbReference>
<evidence type="ECO:0000313" key="4">
    <source>
        <dbReference type="Proteomes" id="UP001288944"/>
    </source>
</evidence>
<evidence type="ECO:0000313" key="3">
    <source>
        <dbReference type="EMBL" id="MDZ7542369.1"/>
    </source>
</evidence>
<dbReference type="PANTHER" id="PTHR34220">
    <property type="entry name" value="SENSOR HISTIDINE KINASE YPDA"/>
    <property type="match status" value="1"/>
</dbReference>
<dbReference type="InterPro" id="IPR010559">
    <property type="entry name" value="Sig_transdc_His_kin_internal"/>
</dbReference>
<sequence length="252" mass="29279">INNIESNIYEIKELNINYNKMINNIKELMIERDLKEKERSKQEIKVLQAQNNPHFIYNTLNVIKLMATISKIDNIRSVTDSFMKLLALTFKSDSSFITIREELQYITSYSEIMRVRFGDNFNLIMDFDEGLQDLYIIKLVLQPIVENSIVHGLNELEGSKDIIIKGYLKEDKLIIEVIDNGVGMYEEDITKVFENHNKSKTSLNGIGIKNTEKRIKLNCGDEYGIKIDSKKNKFTRVTLILPTIKERGNDYV</sequence>
<dbReference type="InterPro" id="IPR050640">
    <property type="entry name" value="Bact_2-comp_sensor_kinase"/>
</dbReference>
<gene>
    <name evidence="3" type="ORF">GNF83_14330</name>
</gene>
<keyword evidence="1" id="KW-0175">Coiled coil</keyword>
<keyword evidence="3" id="KW-0418">Kinase</keyword>
<proteinExistence type="predicted"/>
<reference evidence="3" key="1">
    <citation type="submission" date="2019-11" db="EMBL/GenBank/DDBJ databases">
        <title>Characterization of Clostridium perfringens isolates from swine manure treated agricultural soils.</title>
        <authorList>
            <person name="Wushke S.T."/>
        </authorList>
    </citation>
    <scope>NUCLEOTIDE SEQUENCE</scope>
    <source>
        <strain evidence="3">X62</strain>
    </source>
</reference>
<organism evidence="3 4">
    <name type="scientific">Clostridium perfringens</name>
    <dbReference type="NCBI Taxonomy" id="1502"/>
    <lineage>
        <taxon>Bacteria</taxon>
        <taxon>Bacillati</taxon>
        <taxon>Bacillota</taxon>
        <taxon>Clostridia</taxon>
        <taxon>Eubacteriales</taxon>
        <taxon>Clostridiaceae</taxon>
        <taxon>Clostridium</taxon>
    </lineage>
</organism>
<dbReference type="SMART" id="SM00387">
    <property type="entry name" value="HATPase_c"/>
    <property type="match status" value="1"/>
</dbReference>
<comment type="caution">
    <text evidence="3">The sequence shown here is derived from an EMBL/GenBank/DDBJ whole genome shotgun (WGS) entry which is preliminary data.</text>
</comment>
<dbReference type="GO" id="GO:0000155">
    <property type="term" value="F:phosphorelay sensor kinase activity"/>
    <property type="evidence" value="ECO:0007669"/>
    <property type="project" value="InterPro"/>
</dbReference>
<evidence type="ECO:0000256" key="1">
    <source>
        <dbReference type="SAM" id="Coils"/>
    </source>
</evidence>